<proteinExistence type="inferred from homology"/>
<evidence type="ECO:0000259" key="6">
    <source>
        <dbReference type="Pfam" id="PF08281"/>
    </source>
</evidence>
<organism evidence="7 8">
    <name type="scientific">Terriglobus roseus</name>
    <dbReference type="NCBI Taxonomy" id="392734"/>
    <lineage>
        <taxon>Bacteria</taxon>
        <taxon>Pseudomonadati</taxon>
        <taxon>Acidobacteriota</taxon>
        <taxon>Terriglobia</taxon>
        <taxon>Terriglobales</taxon>
        <taxon>Acidobacteriaceae</taxon>
        <taxon>Terriglobus</taxon>
    </lineage>
</organism>
<dbReference type="InterPro" id="IPR013249">
    <property type="entry name" value="RNA_pol_sigma70_r4_t2"/>
</dbReference>
<dbReference type="AlphaFoldDB" id="A0A1G7KA11"/>
<dbReference type="InterPro" id="IPR007627">
    <property type="entry name" value="RNA_pol_sigma70_r2"/>
</dbReference>
<feature type="domain" description="RNA polymerase sigma factor 70 region 4 type 2" evidence="6">
    <location>
        <begin position="114"/>
        <end position="165"/>
    </location>
</feature>
<dbReference type="SUPFAM" id="SSF88659">
    <property type="entry name" value="Sigma3 and sigma4 domains of RNA polymerase sigma factors"/>
    <property type="match status" value="1"/>
</dbReference>
<reference evidence="7 8" key="1">
    <citation type="submission" date="2016-10" db="EMBL/GenBank/DDBJ databases">
        <authorList>
            <person name="de Groot N.N."/>
        </authorList>
    </citation>
    <scope>NUCLEOTIDE SEQUENCE [LARGE SCALE GENOMIC DNA]</scope>
    <source>
        <strain evidence="7 8">GAS232</strain>
    </source>
</reference>
<evidence type="ECO:0000313" key="8">
    <source>
        <dbReference type="Proteomes" id="UP000182427"/>
    </source>
</evidence>
<dbReference type="Pfam" id="PF04542">
    <property type="entry name" value="Sigma70_r2"/>
    <property type="match status" value="1"/>
</dbReference>
<dbReference type="CDD" id="cd06171">
    <property type="entry name" value="Sigma70_r4"/>
    <property type="match status" value="1"/>
</dbReference>
<dbReference type="GO" id="GO:0003677">
    <property type="term" value="F:DNA binding"/>
    <property type="evidence" value="ECO:0007669"/>
    <property type="project" value="InterPro"/>
</dbReference>
<comment type="similarity">
    <text evidence="1">Belongs to the sigma-70 factor family. ECF subfamily.</text>
</comment>
<keyword evidence="8" id="KW-1185">Reference proteome</keyword>
<dbReference type="Gene3D" id="1.10.10.10">
    <property type="entry name" value="Winged helix-like DNA-binding domain superfamily/Winged helix DNA-binding domain"/>
    <property type="match status" value="1"/>
</dbReference>
<dbReference type="InterPro" id="IPR039425">
    <property type="entry name" value="RNA_pol_sigma-70-like"/>
</dbReference>
<dbReference type="InterPro" id="IPR036388">
    <property type="entry name" value="WH-like_DNA-bd_sf"/>
</dbReference>
<dbReference type="InterPro" id="IPR013324">
    <property type="entry name" value="RNA_pol_sigma_r3/r4-like"/>
</dbReference>
<dbReference type="Gene3D" id="1.10.1740.10">
    <property type="match status" value="1"/>
</dbReference>
<evidence type="ECO:0000256" key="2">
    <source>
        <dbReference type="ARBA" id="ARBA00023015"/>
    </source>
</evidence>
<name>A0A1G7KA11_9BACT</name>
<evidence type="ECO:0000313" key="7">
    <source>
        <dbReference type="EMBL" id="SDF33699.1"/>
    </source>
</evidence>
<dbReference type="GO" id="GO:0006352">
    <property type="term" value="P:DNA-templated transcription initiation"/>
    <property type="evidence" value="ECO:0007669"/>
    <property type="project" value="InterPro"/>
</dbReference>
<protein>
    <submittedName>
        <fullName evidence="7">RNA polymerase sigma-70 factor, ECF subfamily</fullName>
    </submittedName>
</protein>
<dbReference type="PANTHER" id="PTHR43133">
    <property type="entry name" value="RNA POLYMERASE ECF-TYPE SIGMA FACTO"/>
    <property type="match status" value="1"/>
</dbReference>
<dbReference type="SUPFAM" id="SSF88946">
    <property type="entry name" value="Sigma2 domain of RNA polymerase sigma factors"/>
    <property type="match status" value="1"/>
</dbReference>
<dbReference type="NCBIfam" id="TIGR02937">
    <property type="entry name" value="sigma70-ECF"/>
    <property type="match status" value="1"/>
</dbReference>
<keyword evidence="2" id="KW-0805">Transcription regulation</keyword>
<dbReference type="OrthoDB" id="9785675at2"/>
<gene>
    <name evidence="7" type="ORF">SAMN05444167_2102</name>
</gene>
<dbReference type="RefSeq" id="WP_083345083.1">
    <property type="nucleotide sequence ID" value="NZ_LT629690.1"/>
</dbReference>
<dbReference type="InterPro" id="IPR013325">
    <property type="entry name" value="RNA_pol_sigma_r2"/>
</dbReference>
<dbReference type="Proteomes" id="UP000182427">
    <property type="component" value="Chromosome I"/>
</dbReference>
<dbReference type="Pfam" id="PF08281">
    <property type="entry name" value="Sigma70_r4_2"/>
    <property type="match status" value="1"/>
</dbReference>
<evidence type="ECO:0000259" key="5">
    <source>
        <dbReference type="Pfam" id="PF04542"/>
    </source>
</evidence>
<evidence type="ECO:0000256" key="4">
    <source>
        <dbReference type="ARBA" id="ARBA00023163"/>
    </source>
</evidence>
<keyword evidence="3" id="KW-0731">Sigma factor</keyword>
<evidence type="ECO:0000256" key="1">
    <source>
        <dbReference type="ARBA" id="ARBA00010641"/>
    </source>
</evidence>
<keyword evidence="4" id="KW-0804">Transcription</keyword>
<dbReference type="GO" id="GO:0016987">
    <property type="term" value="F:sigma factor activity"/>
    <property type="evidence" value="ECO:0007669"/>
    <property type="project" value="UniProtKB-KW"/>
</dbReference>
<dbReference type="EMBL" id="LT629690">
    <property type="protein sequence ID" value="SDF33699.1"/>
    <property type="molecule type" value="Genomic_DNA"/>
</dbReference>
<sequence length="177" mass="20171">MLAQDRSALFEELALPLLPSLYSHSFWLCRNHAEAEDIVQETISKALRAFDSFQTDTNFKAWVFRILRNTFLTSRTAIATARTVFLEDHLDQVDVTDASPTPEDVLLRLDNEAALSEALERLHPQLREVLMLCEVEGLKYKEIAMVLDVPIGTVMSRISRARRTLQEQLREQLGGSL</sequence>
<feature type="domain" description="RNA polymerase sigma-70 region 2" evidence="5">
    <location>
        <begin position="17"/>
        <end position="74"/>
    </location>
</feature>
<accession>A0A1G7KA11</accession>
<evidence type="ECO:0000256" key="3">
    <source>
        <dbReference type="ARBA" id="ARBA00023082"/>
    </source>
</evidence>
<dbReference type="InterPro" id="IPR014284">
    <property type="entry name" value="RNA_pol_sigma-70_dom"/>
</dbReference>
<dbReference type="PANTHER" id="PTHR43133:SF25">
    <property type="entry name" value="RNA POLYMERASE SIGMA FACTOR RFAY-RELATED"/>
    <property type="match status" value="1"/>
</dbReference>